<dbReference type="PANTHER" id="PTHR19328:SF75">
    <property type="entry name" value="ALDOSE SUGAR DEHYDROGENASE YLII"/>
    <property type="match status" value="1"/>
</dbReference>
<keyword evidence="5" id="KW-1185">Reference proteome</keyword>
<dbReference type="InterPro" id="IPR013783">
    <property type="entry name" value="Ig-like_fold"/>
</dbReference>
<reference evidence="4 5" key="1">
    <citation type="submission" date="2020-06" db="EMBL/GenBank/DDBJ databases">
        <title>Dyadobacter sandarakinus sp. nov., isolated from the soil of the Arctic Yellow River Station.</title>
        <authorList>
            <person name="Zhang Y."/>
            <person name="Peng F."/>
        </authorList>
    </citation>
    <scope>NUCLEOTIDE SEQUENCE [LARGE SCALE GENOMIC DNA]</scope>
    <source>
        <strain evidence="4 5">Q3-56</strain>
    </source>
</reference>
<dbReference type="InterPro" id="IPR011042">
    <property type="entry name" value="6-blade_b-propeller_TolB-like"/>
</dbReference>
<evidence type="ECO:0000313" key="4">
    <source>
        <dbReference type="EMBL" id="QRQ99446.1"/>
    </source>
</evidence>
<accession>A0ABX7I0B7</accession>
<dbReference type="InterPro" id="IPR032812">
    <property type="entry name" value="SbsA_Ig"/>
</dbReference>
<organism evidence="4 5">
    <name type="scientific">Dyadobacter sandarakinus</name>
    <dbReference type="NCBI Taxonomy" id="2747268"/>
    <lineage>
        <taxon>Bacteria</taxon>
        <taxon>Pseudomonadati</taxon>
        <taxon>Bacteroidota</taxon>
        <taxon>Cytophagia</taxon>
        <taxon>Cytophagales</taxon>
        <taxon>Spirosomataceae</taxon>
        <taxon>Dyadobacter</taxon>
    </lineage>
</organism>
<sequence length="2262" mass="241591">MIKNYISNDNPMAGIFARTCLFLSFLMSLASPGEALSVTQPASRTLADGCVPVSPLACSATYAAYPFALSFDAGVPATVTDKAGNGTGFLTINSLSGTRTSEDGQPTIPSLPGYEPSKITLTGGRLQIVASKGIDYLANNNQINVLGVKVRTGKKIQLDVQLINPVNAAQAQQGGLWFGLHDKTFIKLGVTGNKVELRKELNDVSSNISGLANPDQRRTETITGLNTKTVSLRMVIDSAANTVEGFYSTDGTNYVSTGALYAVPVLDIAGTGLTQGDRFAGVFATYRNGSAPVTYTFDNFAIDDLIKPDPLPREFKVSFQPQSATIPAGYTADYGNAFDAAKGYGWMNAATREPGDYTGNTRVRTGSGDPRQLSLIQMQAASDNTTPGAWEHDIENGIYTVTVSVGDNGYYNSTHQLNVEGLPAITDFTPTSSNRFRTAIATVRVTDKKLTINANGGIGTKLNYIDVAPAAPVADSAAPVAGARFEGTLKAANVYSEQVKVILSAADAGSSGLNLFQYAINNGQYVNYTGPFILNTGGDYTLKVRAADANGNETITSNYEFSIFKQPVVTRFSFQPAGTPVPSGYVADLGNAFDETRGYGWLSADTKVPGDYTGNTRVRTGSGDSKQLSLLQMQATTDNIVPGAWEHVVENGTYTVTVSAGDFKYFDSNHQINVEGLPAISDFNPSSTTKFRAATATVQVTDGRLTIDATGGRGTKINYINFSRYVPVADTLPPVASARFEGTIKSGNVYDQQVRVILTATDAGQAGLAALQYSLNNGDYIRYTSPFVIDARGSYSLKVRAADANNNEVVSSPYLFGVFREPDSKTVKISFRPQGNAVPEGFTADNGKAYEPLKGSGWINSSTKAPLDFSTNVLIRNGADQPLQLSFAQMQADTTPAAWEYAVQNGTYKVIVSAGDAENLGSNHQINVEGLPAISDFRPDNDHKFRYGVVSVPVTDGKLTIDAANGVNTKINYIIFTPAETVADTLAPVISARFEGESDSASVYKHQVKIFLTATDEGASGLAEFQYSINNGSFVNYTGPVLIQTPGNYTIKLRAADATPNERVTQNIAFSIVDPVEVISMTFSKPVLNFTVIKGQQVLPQTVEVLATPAVNAFTLSKTEASWLTLPANTSGKLEFGPANINSNLDEGSYQALVTCQADGHEPTTLLVNLHVVNALNPAVAKINFQDAASGPPLNYFRDFGQAFGARTAREQGAGLQFGWKKRSDGTPLDLTANGRNRNTPEDVLLATLIHMQANQITSTFKGTKVEGYWEMKVPNGTYEVQVSAGDGDIGTSAESHTLNVEGVTLISNFVPNGKTGTISRFKSATGQVHVTDELLTVNADGGTNTKINYINVFPVTLDPYLYWATRNANIIIKKETTVQNTISVVLGSSNNSATAYNLSAVYGAGATGWLTFEPSPSGTQPNVSINYTAAKDLPLGIYHATIRASSGGLTSAELQIQLNVVEEEKPYVISSNPINGATKVGLNTVSVAANNLHVPAVPGYQGGVNNATITESTVKLVKVVDNIETPVKGVVQGTGGGDVISFSPSASLEAHTVYKFIITSGVKSYSGAGFAPYEATFTTDAAAVDTSGFLNATFTKVPVPGTQNKKYTSLTFGPDGNFYALRLDGVIEKYTVNPADGSLENQRLINTLVHKYGSRTAIGLTFEPGATPQNMVAWVTHSSAGLTSAPTFDGNVSKLSGDSLQYEQLIVTKLPRSKRDHLTNSMAFGPDGALYINQGSNSSAGSYDSDWQRDESLLSGSVLRLDLVKLAAFALPINVQTTTNQALINKAPVDSAIFRDGTYNPYGSNAPLTIFASGVRNAYDLVWHSNGQLYLPTNGSGGGGNSPESVAGTRRPDGSVYNGPAIPATNGIKAQNDWLFRVNPNKPVGYYGHPNPMRGEYVLNRGFPDNALYLPSVKPDVNYRIGYNFGLNNSPNGAIEYKSNNFGGVLKNKLLVCRFSGGGDIIVMEPGARVPMNVTENDSLYDIVKVNTGSSNTGLNGMSGFGNPLDITEDVKTGNLYVIEYNWNDSPNLTSQITLLRAQGNPAPAPALAVQMTSSGETASGASQRTRTYSVQVSNKGNARLEIKQVDLSGKDAAAFRIADLDAPSEDRPLVLEPGDSLTFQVLASVRSDRSSSARLHVVSMDNTAKDVEINNVPERYLSNLPAEKAGESGLPDHTLRLFPNPSAGTEPVTLKLENFSKMEPVTVYMYDMQGNVIQSISERTDMNGELNIRVEPKRGTNQNSFIIKVAYPAGFRFVKWVNIP</sequence>
<evidence type="ECO:0000259" key="3">
    <source>
        <dbReference type="Pfam" id="PF13205"/>
    </source>
</evidence>
<dbReference type="SUPFAM" id="SSF49785">
    <property type="entry name" value="Galactose-binding domain-like"/>
    <property type="match status" value="4"/>
</dbReference>
<feature type="domain" description="SbsA Ig-like" evidence="3">
    <location>
        <begin position="1464"/>
        <end position="1580"/>
    </location>
</feature>
<dbReference type="SUPFAM" id="SSF63829">
    <property type="entry name" value="Calcium-dependent phosphotriesterase"/>
    <property type="match status" value="1"/>
</dbReference>
<feature type="signal peptide" evidence="2">
    <location>
        <begin position="1"/>
        <end position="35"/>
    </location>
</feature>
<evidence type="ECO:0000256" key="2">
    <source>
        <dbReference type="SAM" id="SignalP"/>
    </source>
</evidence>
<name>A0ABX7I0B7_9BACT</name>
<feature type="chain" id="PRO_5046562772" evidence="2">
    <location>
        <begin position="36"/>
        <end position="2262"/>
    </location>
</feature>
<dbReference type="PANTHER" id="PTHR19328">
    <property type="entry name" value="HEDGEHOG-INTERACTING PROTEIN"/>
    <property type="match status" value="1"/>
</dbReference>
<dbReference type="Gene3D" id="2.120.10.30">
    <property type="entry name" value="TolB, C-terminal domain"/>
    <property type="match status" value="1"/>
</dbReference>
<dbReference type="Gene3D" id="2.60.120.200">
    <property type="match status" value="1"/>
</dbReference>
<dbReference type="Gene3D" id="2.60.40.10">
    <property type="entry name" value="Immunoglobulins"/>
    <property type="match status" value="1"/>
</dbReference>
<dbReference type="RefSeq" id="WP_204660209.1">
    <property type="nucleotide sequence ID" value="NZ_CP056775.1"/>
</dbReference>
<proteinExistence type="predicted"/>
<dbReference type="Proteomes" id="UP000612680">
    <property type="component" value="Chromosome"/>
</dbReference>
<dbReference type="Pfam" id="PF13205">
    <property type="entry name" value="Big_5"/>
    <property type="match status" value="1"/>
</dbReference>
<dbReference type="Gene3D" id="2.60.120.430">
    <property type="entry name" value="Galactose-binding lectin"/>
    <property type="match status" value="4"/>
</dbReference>
<gene>
    <name evidence="4" type="ORF">HWI92_00235</name>
</gene>
<dbReference type="NCBIfam" id="NF047446">
    <property type="entry name" value="barrel_OmpL47"/>
    <property type="match status" value="3"/>
</dbReference>
<evidence type="ECO:0000313" key="5">
    <source>
        <dbReference type="Proteomes" id="UP000612680"/>
    </source>
</evidence>
<evidence type="ECO:0000256" key="1">
    <source>
        <dbReference type="ARBA" id="ARBA00022729"/>
    </source>
</evidence>
<dbReference type="EMBL" id="CP056775">
    <property type="protein sequence ID" value="QRQ99446.1"/>
    <property type="molecule type" value="Genomic_DNA"/>
</dbReference>
<dbReference type="InterPro" id="IPR058094">
    <property type="entry name" value="Ig-like_OmpL47-like"/>
</dbReference>
<keyword evidence="1 2" id="KW-0732">Signal</keyword>
<protein>
    <submittedName>
        <fullName evidence="4">Ig-like domain-containing protein</fullName>
    </submittedName>
</protein>
<dbReference type="InterPro" id="IPR008979">
    <property type="entry name" value="Galactose-bd-like_sf"/>
</dbReference>